<evidence type="ECO:0000313" key="2">
    <source>
        <dbReference type="EMBL" id="ADE55278.1"/>
    </source>
</evidence>
<feature type="signal peptide" evidence="1">
    <location>
        <begin position="1"/>
        <end position="18"/>
    </location>
</feature>
<keyword evidence="1" id="KW-0732">Signal</keyword>
<proteinExistence type="predicted"/>
<organism evidence="2 3">
    <name type="scientific">Coraliomargarita akajimensis (strain DSM 45221 / IAM 15411 / JCM 23193 / KCTC 12865 / 04OKA010-24)</name>
    <dbReference type="NCBI Taxonomy" id="583355"/>
    <lineage>
        <taxon>Bacteria</taxon>
        <taxon>Pseudomonadati</taxon>
        <taxon>Verrucomicrobiota</taxon>
        <taxon>Opitutia</taxon>
        <taxon>Puniceicoccales</taxon>
        <taxon>Coraliomargaritaceae</taxon>
        <taxon>Coraliomargarita</taxon>
    </lineage>
</organism>
<dbReference type="InterPro" id="IPR013424">
    <property type="entry name" value="Ice-binding_C"/>
</dbReference>
<sequence>MKAFIAITSLVAASAVSAQSFVAGWDFDNTSLTATSQVAQWGEQAGSADFAWAHAQAGGPPFFTPAEYAISASFNDTSANDSFSFLAGGVDSITGFDAFSDNFGAAEQGIEFQADNTVTISFDGSSYTSLSLVFAQSVDGGTNWTQQTVDLSAFDGVANAQYQINLGATDVAWDNVAITGTVVPEPSTYAAIFGAIALAVAAVRRRK</sequence>
<dbReference type="Proteomes" id="UP000000925">
    <property type="component" value="Chromosome"/>
</dbReference>
<accession>D5EMN8</accession>
<name>D5EMN8_CORAD</name>
<dbReference type="AlphaFoldDB" id="D5EMN8"/>
<dbReference type="EMBL" id="CP001998">
    <property type="protein sequence ID" value="ADE55278.1"/>
    <property type="molecule type" value="Genomic_DNA"/>
</dbReference>
<evidence type="ECO:0000256" key="1">
    <source>
        <dbReference type="SAM" id="SignalP"/>
    </source>
</evidence>
<dbReference type="KEGG" id="caa:Caka_2261"/>
<gene>
    <name evidence="2" type="ordered locus">Caka_2261</name>
</gene>
<keyword evidence="3" id="KW-1185">Reference proteome</keyword>
<reference evidence="2 3" key="1">
    <citation type="journal article" date="2010" name="Stand. Genomic Sci.">
        <title>Complete genome sequence of Coraliomargarita akajimensis type strain (04OKA010-24).</title>
        <authorList>
            <person name="Mavromatis K."/>
            <person name="Abt B."/>
            <person name="Brambilla E."/>
            <person name="Lapidus A."/>
            <person name="Copeland A."/>
            <person name="Deshpande S."/>
            <person name="Nolan M."/>
            <person name="Lucas S."/>
            <person name="Tice H."/>
            <person name="Cheng J.F."/>
            <person name="Han C."/>
            <person name="Detter J.C."/>
            <person name="Woyke T."/>
            <person name="Goodwin L."/>
            <person name="Pitluck S."/>
            <person name="Held B."/>
            <person name="Brettin T."/>
            <person name="Tapia R."/>
            <person name="Ivanova N."/>
            <person name="Mikhailova N."/>
            <person name="Pati A."/>
            <person name="Liolios K."/>
            <person name="Chen A."/>
            <person name="Palaniappan K."/>
            <person name="Land M."/>
            <person name="Hauser L."/>
            <person name="Chang Y.J."/>
            <person name="Jeffries C.D."/>
            <person name="Rohde M."/>
            <person name="Goker M."/>
            <person name="Bristow J."/>
            <person name="Eisen J.A."/>
            <person name="Markowitz V."/>
            <person name="Hugenholtz P."/>
            <person name="Klenk H.P."/>
            <person name="Kyrpides N.C."/>
        </authorList>
    </citation>
    <scope>NUCLEOTIDE SEQUENCE [LARGE SCALE GENOMIC DNA]</scope>
    <source>
        <strain evidence="3">DSM 45221 / IAM 15411 / JCM 23193 / KCTC 12865</strain>
    </source>
</reference>
<protein>
    <recommendedName>
        <fullName evidence="4">PEP-CTERM protein-sorting domain-containing protein</fullName>
    </recommendedName>
</protein>
<evidence type="ECO:0000313" key="3">
    <source>
        <dbReference type="Proteomes" id="UP000000925"/>
    </source>
</evidence>
<dbReference type="NCBIfam" id="TIGR02595">
    <property type="entry name" value="PEP_CTERM"/>
    <property type="match status" value="1"/>
</dbReference>
<feature type="chain" id="PRO_5003071286" description="PEP-CTERM protein-sorting domain-containing protein" evidence="1">
    <location>
        <begin position="19"/>
        <end position="207"/>
    </location>
</feature>
<evidence type="ECO:0008006" key="4">
    <source>
        <dbReference type="Google" id="ProtNLM"/>
    </source>
</evidence>
<dbReference type="RefSeq" id="WP_013044000.1">
    <property type="nucleotide sequence ID" value="NC_014008.1"/>
</dbReference>
<dbReference type="STRING" id="583355.Caka_2261"/>
<dbReference type="HOGENOM" id="CLU_1324555_0_0_0"/>